<dbReference type="EMBL" id="SLUI01000007">
    <property type="protein sequence ID" value="TCL36919.1"/>
    <property type="molecule type" value="Genomic_DNA"/>
</dbReference>
<dbReference type="NCBIfam" id="TIGR00254">
    <property type="entry name" value="GGDEF"/>
    <property type="match status" value="1"/>
</dbReference>
<dbReference type="SMART" id="SM00267">
    <property type="entry name" value="GGDEF"/>
    <property type="match status" value="1"/>
</dbReference>
<dbReference type="Pfam" id="PF02743">
    <property type="entry name" value="dCache_1"/>
    <property type="match status" value="1"/>
</dbReference>
<dbReference type="GO" id="GO:0052621">
    <property type="term" value="F:diguanylate cyclase activity"/>
    <property type="evidence" value="ECO:0007669"/>
    <property type="project" value="TreeGrafter"/>
</dbReference>
<evidence type="ECO:0000256" key="4">
    <source>
        <dbReference type="ARBA" id="ARBA00022989"/>
    </source>
</evidence>
<keyword evidence="9" id="KW-1185">Reference proteome</keyword>
<dbReference type="InterPro" id="IPR000160">
    <property type="entry name" value="GGDEF_dom"/>
</dbReference>
<feature type="domain" description="GGDEF" evidence="7">
    <location>
        <begin position="376"/>
        <end position="500"/>
    </location>
</feature>
<accession>A0A4R1PZE7</accession>
<dbReference type="GO" id="GO:1902201">
    <property type="term" value="P:negative regulation of bacterial-type flagellum-dependent cell motility"/>
    <property type="evidence" value="ECO:0007669"/>
    <property type="project" value="TreeGrafter"/>
</dbReference>
<dbReference type="InterPro" id="IPR033479">
    <property type="entry name" value="dCache_1"/>
</dbReference>
<dbReference type="SUPFAM" id="SSF103190">
    <property type="entry name" value="Sensory domain-like"/>
    <property type="match status" value="1"/>
</dbReference>
<feature type="transmembrane region" description="Helical" evidence="6">
    <location>
        <begin position="7"/>
        <end position="26"/>
    </location>
</feature>
<dbReference type="Gene3D" id="3.30.70.270">
    <property type="match status" value="1"/>
</dbReference>
<evidence type="ECO:0000259" key="7">
    <source>
        <dbReference type="PROSITE" id="PS50887"/>
    </source>
</evidence>
<proteinExistence type="predicted"/>
<evidence type="ECO:0000313" key="9">
    <source>
        <dbReference type="Proteomes" id="UP000295063"/>
    </source>
</evidence>
<dbReference type="InterPro" id="IPR029151">
    <property type="entry name" value="Sensor-like_sf"/>
</dbReference>
<dbReference type="CDD" id="cd12912">
    <property type="entry name" value="PDC2_MCP_like"/>
    <property type="match status" value="1"/>
</dbReference>
<sequence>MRFLHRITLLLSGLVIISSIIQFVVFDRFFLTTTDSLLLTTNEKAAMNVAEQLLGYFHNTADSLKTVAANRRIRQDQELLDEVNRLIPAIDMLMVLDKSGTISLVSGNTNDITVFNLSDRDYFQRAIKGETYISGVFTSPWGRKVIAIATPIWENGKISGVVVGVCRLHGPSLTSLFDNKTFGRGGFITILDNEGIVVYHTDKERIGKKGAIAELVEGVSGAKIGKNYTGMDQYIGYSKVSELNWTVSVITPTAEIAKTRRIIILEMLAVSIFAILTIIGIGTYTVRRYTKPLAMLLEGFSSIKKGSYKQIPSEGYAAEFDMMIQVYNDTVKRLEEVHTTLEGAAGLDELTKVYNRRSFEKMVNTIETEIQNHMLQHVGIMIMDIDYFKQINDSQGHLCGDEVLRKIAAIIVSVVGARAVFRFGGDEFAVITRNSTDAEVADMAEEIRSRCEKSLNGYTVSIGMAVYPGNTDSVNELLHLADKALYTSKEFRNKVTAYKGKQ</sequence>
<gene>
    <name evidence="8" type="ORF">EV210_107184</name>
</gene>
<dbReference type="Pfam" id="PF00990">
    <property type="entry name" value="GGDEF"/>
    <property type="match status" value="1"/>
</dbReference>
<dbReference type="CDD" id="cd01949">
    <property type="entry name" value="GGDEF"/>
    <property type="match status" value="1"/>
</dbReference>
<dbReference type="PANTHER" id="PTHR45138">
    <property type="entry name" value="REGULATORY COMPONENTS OF SENSORY TRANSDUCTION SYSTEM"/>
    <property type="match status" value="1"/>
</dbReference>
<dbReference type="InterPro" id="IPR043128">
    <property type="entry name" value="Rev_trsase/Diguanyl_cyclase"/>
</dbReference>
<evidence type="ECO:0000256" key="5">
    <source>
        <dbReference type="ARBA" id="ARBA00023136"/>
    </source>
</evidence>
<dbReference type="CDD" id="cd12914">
    <property type="entry name" value="PDC1_DGC_like"/>
    <property type="match status" value="1"/>
</dbReference>
<keyword evidence="2" id="KW-1003">Cell membrane</keyword>
<evidence type="ECO:0000256" key="3">
    <source>
        <dbReference type="ARBA" id="ARBA00022692"/>
    </source>
</evidence>
<dbReference type="Proteomes" id="UP000295063">
    <property type="component" value="Unassembled WGS sequence"/>
</dbReference>
<dbReference type="SUPFAM" id="SSF55073">
    <property type="entry name" value="Nucleotide cyclase"/>
    <property type="match status" value="1"/>
</dbReference>
<dbReference type="GO" id="GO:0005886">
    <property type="term" value="C:plasma membrane"/>
    <property type="evidence" value="ECO:0007669"/>
    <property type="project" value="UniProtKB-SubCell"/>
</dbReference>
<dbReference type="InterPro" id="IPR050469">
    <property type="entry name" value="Diguanylate_Cyclase"/>
</dbReference>
<comment type="subcellular location">
    <subcellularLocation>
        <location evidence="1">Cell membrane</location>
        <topology evidence="1">Multi-pass membrane protein</topology>
    </subcellularLocation>
</comment>
<dbReference type="InterPro" id="IPR029787">
    <property type="entry name" value="Nucleotide_cyclase"/>
</dbReference>
<dbReference type="GO" id="GO:0043709">
    <property type="term" value="P:cell adhesion involved in single-species biofilm formation"/>
    <property type="evidence" value="ECO:0007669"/>
    <property type="project" value="TreeGrafter"/>
</dbReference>
<reference evidence="8 9" key="1">
    <citation type="submission" date="2019-03" db="EMBL/GenBank/DDBJ databases">
        <title>Genomic Encyclopedia of Type Strains, Phase IV (KMG-IV): sequencing the most valuable type-strain genomes for metagenomic binning, comparative biology and taxonomic classification.</title>
        <authorList>
            <person name="Goeker M."/>
        </authorList>
    </citation>
    <scope>NUCLEOTIDE SEQUENCE [LARGE SCALE GENOMIC DNA]</scope>
    <source>
        <strain evidence="8 9">DSM 15969</strain>
    </source>
</reference>
<keyword evidence="3 6" id="KW-0812">Transmembrane</keyword>
<dbReference type="AlphaFoldDB" id="A0A4R1PZE7"/>
<name>A0A4R1PZE7_9FIRM</name>
<evidence type="ECO:0000256" key="2">
    <source>
        <dbReference type="ARBA" id="ARBA00022475"/>
    </source>
</evidence>
<dbReference type="OrthoDB" id="9805474at2"/>
<evidence type="ECO:0000256" key="6">
    <source>
        <dbReference type="SAM" id="Phobius"/>
    </source>
</evidence>
<organism evidence="8 9">
    <name type="scientific">Anaerospora hongkongensis</name>
    <dbReference type="NCBI Taxonomy" id="244830"/>
    <lineage>
        <taxon>Bacteria</taxon>
        <taxon>Bacillati</taxon>
        <taxon>Bacillota</taxon>
        <taxon>Negativicutes</taxon>
        <taxon>Selenomonadales</taxon>
        <taxon>Sporomusaceae</taxon>
        <taxon>Anaerospora</taxon>
    </lineage>
</organism>
<dbReference type="Gene3D" id="3.30.450.20">
    <property type="entry name" value="PAS domain"/>
    <property type="match status" value="1"/>
</dbReference>
<keyword evidence="5 6" id="KW-0472">Membrane</keyword>
<feature type="transmembrane region" description="Helical" evidence="6">
    <location>
        <begin position="262"/>
        <end position="286"/>
    </location>
</feature>
<dbReference type="PROSITE" id="PS50887">
    <property type="entry name" value="GGDEF"/>
    <property type="match status" value="1"/>
</dbReference>
<evidence type="ECO:0000256" key="1">
    <source>
        <dbReference type="ARBA" id="ARBA00004651"/>
    </source>
</evidence>
<keyword evidence="4 6" id="KW-1133">Transmembrane helix</keyword>
<evidence type="ECO:0000313" key="8">
    <source>
        <dbReference type="EMBL" id="TCL36919.1"/>
    </source>
</evidence>
<dbReference type="PANTHER" id="PTHR45138:SF9">
    <property type="entry name" value="DIGUANYLATE CYCLASE DGCM-RELATED"/>
    <property type="match status" value="1"/>
</dbReference>
<protein>
    <submittedName>
        <fullName evidence="8">Diguanylate cyclase (GGDEF)-like protein</fullName>
    </submittedName>
</protein>
<dbReference type="Gene3D" id="6.10.340.10">
    <property type="match status" value="1"/>
</dbReference>
<comment type="caution">
    <text evidence="8">The sequence shown here is derived from an EMBL/GenBank/DDBJ whole genome shotgun (WGS) entry which is preliminary data.</text>
</comment>
<dbReference type="RefSeq" id="WP_132080591.1">
    <property type="nucleotide sequence ID" value="NZ_SLUI01000007.1"/>
</dbReference>